<sequence>MNLRPPPTTNNLAEIRKWCEELYRFLEYPVFPGDSISPRLNYAVDSEATDTYVITLNGVKSYIAGLIITFKANTINTGACTININGLGAKSLKINGDTTDPANGWIKAGSIVLAVYDGTNFQILNPDMTP</sequence>
<protein>
    <submittedName>
        <fullName evidence="1">Putative tail protein</fullName>
    </submittedName>
</protein>
<evidence type="ECO:0000313" key="1">
    <source>
        <dbReference type="EMBL" id="QJA50582.1"/>
    </source>
</evidence>
<gene>
    <name evidence="1" type="ORF">TM448A01828_0009</name>
    <name evidence="2" type="ORF">TM448B00218_0043</name>
</gene>
<proteinExistence type="predicted"/>
<reference evidence="1" key="1">
    <citation type="submission" date="2020-03" db="EMBL/GenBank/DDBJ databases">
        <title>The deep terrestrial virosphere.</title>
        <authorList>
            <person name="Holmfeldt K."/>
            <person name="Nilsson E."/>
            <person name="Simone D."/>
            <person name="Lopez-Fernandez M."/>
            <person name="Wu X."/>
            <person name="de Brujin I."/>
            <person name="Lundin D."/>
            <person name="Andersson A."/>
            <person name="Bertilsson S."/>
            <person name="Dopson M."/>
        </authorList>
    </citation>
    <scope>NUCLEOTIDE SEQUENCE</scope>
    <source>
        <strain evidence="1">TM448A01828</strain>
        <strain evidence="2">TM448B00218</strain>
    </source>
</reference>
<accession>A0A6H1ZSZ6</accession>
<organism evidence="1">
    <name type="scientific">viral metagenome</name>
    <dbReference type="NCBI Taxonomy" id="1070528"/>
    <lineage>
        <taxon>unclassified sequences</taxon>
        <taxon>metagenomes</taxon>
        <taxon>organismal metagenomes</taxon>
    </lineage>
</organism>
<dbReference type="EMBL" id="MT144600">
    <property type="protein sequence ID" value="QJH94400.1"/>
    <property type="molecule type" value="Genomic_DNA"/>
</dbReference>
<name>A0A6H1ZSZ6_9ZZZZ</name>
<dbReference type="AlphaFoldDB" id="A0A6H1ZSZ6"/>
<dbReference type="EMBL" id="MT144204">
    <property type="protein sequence ID" value="QJA50582.1"/>
    <property type="molecule type" value="Genomic_DNA"/>
</dbReference>
<evidence type="ECO:0000313" key="2">
    <source>
        <dbReference type="EMBL" id="QJH94400.1"/>
    </source>
</evidence>